<evidence type="ECO:0000313" key="2">
    <source>
        <dbReference type="Proteomes" id="UP000295468"/>
    </source>
</evidence>
<organism evidence="1 2">
    <name type="scientific">Zeaxanthinibacter enoshimensis</name>
    <dbReference type="NCBI Taxonomy" id="392009"/>
    <lineage>
        <taxon>Bacteria</taxon>
        <taxon>Pseudomonadati</taxon>
        <taxon>Bacteroidota</taxon>
        <taxon>Flavobacteriia</taxon>
        <taxon>Flavobacteriales</taxon>
        <taxon>Flavobacteriaceae</taxon>
        <taxon>Zeaxanthinibacter</taxon>
    </lineage>
</organism>
<dbReference type="AlphaFoldDB" id="A0A4R6TV97"/>
<dbReference type="Proteomes" id="UP000295468">
    <property type="component" value="Unassembled WGS sequence"/>
</dbReference>
<accession>A0A4R6TV97</accession>
<proteinExistence type="predicted"/>
<protein>
    <submittedName>
        <fullName evidence="1">Uncharacterized protein</fullName>
    </submittedName>
</protein>
<sequence length="213" mass="24475">MPFRDILLLTVSVGFLLQGCGSATSPHQKEYKKIWKEIVNSPEWEESIAVSDSLEAAEGRAAYPRTRKEFRVAKADGTPVMDPAFVEKYHSWVSQAYFKIIQEASRADKHIEGSYLQMLAESEAGNTAVSEEELAMAKERYLTHRRMLDGLKSWRAFEKDGSDDLDFFNAEYVMEAYRMHKNDQSEDSIISFLMVKLADLYHLEETESRINED</sequence>
<reference evidence="1 2" key="1">
    <citation type="submission" date="2019-03" db="EMBL/GenBank/DDBJ databases">
        <title>Genomic Encyclopedia of Archaeal and Bacterial Type Strains, Phase II (KMG-II): from individual species to whole genera.</title>
        <authorList>
            <person name="Goeker M."/>
        </authorList>
    </citation>
    <scope>NUCLEOTIDE SEQUENCE [LARGE SCALE GENOMIC DNA]</scope>
    <source>
        <strain evidence="1 2">DSM 18435</strain>
    </source>
</reference>
<name>A0A4R6TV97_9FLAO</name>
<dbReference type="PROSITE" id="PS51257">
    <property type="entry name" value="PROKAR_LIPOPROTEIN"/>
    <property type="match status" value="1"/>
</dbReference>
<evidence type="ECO:0000313" key="1">
    <source>
        <dbReference type="EMBL" id="TDQ32858.1"/>
    </source>
</evidence>
<dbReference type="EMBL" id="SNYI01000001">
    <property type="protein sequence ID" value="TDQ32858.1"/>
    <property type="molecule type" value="Genomic_DNA"/>
</dbReference>
<keyword evidence="2" id="KW-1185">Reference proteome</keyword>
<gene>
    <name evidence="1" type="ORF">CLV82_0695</name>
</gene>
<comment type="caution">
    <text evidence="1">The sequence shown here is derived from an EMBL/GenBank/DDBJ whole genome shotgun (WGS) entry which is preliminary data.</text>
</comment>